<dbReference type="InterPro" id="IPR003203">
    <property type="entry name" value="CobU/CobP"/>
</dbReference>
<keyword evidence="8 14" id="KW-0169">Cobalamin biosynthesis</keyword>
<keyword evidence="18" id="KW-1185">Reference proteome</keyword>
<evidence type="ECO:0000256" key="15">
    <source>
        <dbReference type="PIRSR" id="PIRSR006135-1"/>
    </source>
</evidence>
<dbReference type="PANTHER" id="PTHR34848:SF1">
    <property type="entry name" value="BIFUNCTIONAL ADENOSYLCOBALAMIN BIOSYNTHESIS PROTEIN COBU"/>
    <property type="match status" value="1"/>
</dbReference>
<feature type="binding site" evidence="16">
    <location>
        <position position="93"/>
    </location>
    <ligand>
        <name>GTP</name>
        <dbReference type="ChEBI" id="CHEBI:37565"/>
    </ligand>
</feature>
<evidence type="ECO:0000256" key="5">
    <source>
        <dbReference type="ARBA" id="ARBA00004692"/>
    </source>
</evidence>
<comment type="similarity">
    <text evidence="7 14">Belongs to the CobU/CobP family.</text>
</comment>
<evidence type="ECO:0000313" key="17">
    <source>
        <dbReference type="EMBL" id="QKV17391.1"/>
    </source>
</evidence>
<dbReference type="NCBIfam" id="NF004469">
    <property type="entry name" value="PRK05800.1"/>
    <property type="match status" value="1"/>
</dbReference>
<reference evidence="17 18" key="1">
    <citation type="submission" date="2020-06" db="EMBL/GenBank/DDBJ databases">
        <title>Oricola thermophila sp. nov. isolated from a tidal sediments.</title>
        <authorList>
            <person name="Kwon K.K."/>
            <person name="Yang S.-H."/>
            <person name="Park M.-J."/>
        </authorList>
    </citation>
    <scope>NUCLEOTIDE SEQUENCE [LARGE SCALE GENOMIC DNA]</scope>
    <source>
        <strain evidence="17 18">MEBiC13590</strain>
    </source>
</reference>
<comment type="pathway">
    <text evidence="6 14">Cofactor biosynthesis; adenosylcobalamin biosynthesis; adenosylcobalamin from cob(II)yrinate a,c-diamide: step 5/7.</text>
</comment>
<dbReference type="EC" id="2.7.7.62" evidence="14"/>
<keyword evidence="10 14" id="KW-0547">Nucleotide-binding</keyword>
<evidence type="ECO:0000256" key="1">
    <source>
        <dbReference type="ARBA" id="ARBA00000312"/>
    </source>
</evidence>
<keyword evidence="17" id="KW-0548">Nucleotidyltransferase</keyword>
<keyword evidence="9 14" id="KW-0808">Transferase</keyword>
<dbReference type="AlphaFoldDB" id="A0A6N1V8T3"/>
<dbReference type="EMBL" id="CP054836">
    <property type="protein sequence ID" value="QKV17391.1"/>
    <property type="molecule type" value="Genomic_DNA"/>
</dbReference>
<dbReference type="GO" id="GO:0009236">
    <property type="term" value="P:cobalamin biosynthetic process"/>
    <property type="evidence" value="ECO:0007669"/>
    <property type="project" value="UniProtKB-UniRule"/>
</dbReference>
<comment type="pathway">
    <text evidence="5 14">Cofactor biosynthesis; adenosylcobalamin biosynthesis; adenosylcobalamin from cob(II)yrinate a,c-diamide: step 6/7.</text>
</comment>
<evidence type="ECO:0000256" key="9">
    <source>
        <dbReference type="ARBA" id="ARBA00022679"/>
    </source>
</evidence>
<evidence type="ECO:0000256" key="10">
    <source>
        <dbReference type="ARBA" id="ARBA00022741"/>
    </source>
</evidence>
<dbReference type="GO" id="GO:0005524">
    <property type="term" value="F:ATP binding"/>
    <property type="evidence" value="ECO:0007669"/>
    <property type="project" value="UniProtKB-UniRule"/>
</dbReference>
<evidence type="ECO:0000256" key="8">
    <source>
        <dbReference type="ARBA" id="ARBA00022573"/>
    </source>
</evidence>
<accession>A0A6N1V8T3</accession>
<dbReference type="CDD" id="cd00544">
    <property type="entry name" value="CobU"/>
    <property type="match status" value="1"/>
</dbReference>
<evidence type="ECO:0000256" key="7">
    <source>
        <dbReference type="ARBA" id="ARBA00007490"/>
    </source>
</evidence>
<organism evidence="17 18">
    <name type="scientific">Oricola thermophila</name>
    <dbReference type="NCBI Taxonomy" id="2742145"/>
    <lineage>
        <taxon>Bacteria</taxon>
        <taxon>Pseudomonadati</taxon>
        <taxon>Pseudomonadota</taxon>
        <taxon>Alphaproteobacteria</taxon>
        <taxon>Hyphomicrobiales</taxon>
        <taxon>Ahrensiaceae</taxon>
        <taxon>Oricola</taxon>
    </lineage>
</organism>
<dbReference type="GO" id="GO:0005525">
    <property type="term" value="F:GTP binding"/>
    <property type="evidence" value="ECO:0007669"/>
    <property type="project" value="UniProtKB-UniRule"/>
</dbReference>
<dbReference type="InterPro" id="IPR027417">
    <property type="entry name" value="P-loop_NTPase"/>
</dbReference>
<evidence type="ECO:0000256" key="2">
    <source>
        <dbReference type="ARBA" id="ARBA00000711"/>
    </source>
</evidence>
<dbReference type="SUPFAM" id="SSF52540">
    <property type="entry name" value="P-loop containing nucleoside triphosphate hydrolases"/>
    <property type="match status" value="1"/>
</dbReference>
<gene>
    <name evidence="17" type="primary">cobU</name>
    <name evidence="17" type="ORF">HTY61_02365</name>
</gene>
<dbReference type="Gene3D" id="3.40.50.300">
    <property type="entry name" value="P-loop containing nucleotide triphosphate hydrolases"/>
    <property type="match status" value="1"/>
</dbReference>
<dbReference type="RefSeq" id="WP_175275287.1">
    <property type="nucleotide sequence ID" value="NZ_CP054836.1"/>
</dbReference>
<keyword evidence="11 14" id="KW-0418">Kinase</keyword>
<evidence type="ECO:0000313" key="18">
    <source>
        <dbReference type="Proteomes" id="UP000509367"/>
    </source>
</evidence>
<comment type="function">
    <text evidence="4 14">Catalyzes ATP-dependent phosphorylation of adenosylcobinamide and addition of GMP to adenosylcobinamide phosphate.</text>
</comment>
<keyword evidence="12 14" id="KW-0067">ATP-binding</keyword>
<dbReference type="PIRSF" id="PIRSF006135">
    <property type="entry name" value="CobU"/>
    <property type="match status" value="1"/>
</dbReference>
<feature type="binding site" evidence="16">
    <location>
        <begin position="18"/>
        <end position="25"/>
    </location>
    <ligand>
        <name>GTP</name>
        <dbReference type="ChEBI" id="CHEBI:37565"/>
    </ligand>
</feature>
<feature type="binding site" evidence="16">
    <location>
        <begin position="43"/>
        <end position="45"/>
    </location>
    <ligand>
        <name>GTP</name>
        <dbReference type="ChEBI" id="CHEBI:37565"/>
    </ligand>
</feature>
<name>A0A6N1V8T3_9HYPH</name>
<comment type="catalytic activity">
    <reaction evidence="1 14">
        <text>adenosylcob(III)inamide + ATP = adenosylcob(III)inamide phosphate + ADP + H(+)</text>
        <dbReference type="Rhea" id="RHEA:15769"/>
        <dbReference type="ChEBI" id="CHEBI:2480"/>
        <dbReference type="ChEBI" id="CHEBI:15378"/>
        <dbReference type="ChEBI" id="CHEBI:30616"/>
        <dbReference type="ChEBI" id="CHEBI:58502"/>
        <dbReference type="ChEBI" id="CHEBI:456216"/>
        <dbReference type="EC" id="2.7.1.156"/>
    </reaction>
</comment>
<dbReference type="KEGG" id="orm:HTY61_02365"/>
<dbReference type="UniPathway" id="UPA00148">
    <property type="reaction ID" value="UER00236"/>
</dbReference>
<evidence type="ECO:0000256" key="16">
    <source>
        <dbReference type="PIRSR" id="PIRSR006135-2"/>
    </source>
</evidence>
<evidence type="ECO:0000256" key="14">
    <source>
        <dbReference type="PIRNR" id="PIRNR006135"/>
    </source>
</evidence>
<evidence type="ECO:0000256" key="13">
    <source>
        <dbReference type="ARBA" id="ARBA00023134"/>
    </source>
</evidence>
<dbReference type="EC" id="2.7.1.156" evidence="14"/>
<feature type="binding site" evidence="16">
    <location>
        <begin position="60"/>
        <end position="63"/>
    </location>
    <ligand>
        <name>GTP</name>
        <dbReference type="ChEBI" id="CHEBI:37565"/>
    </ligand>
</feature>
<evidence type="ECO:0000256" key="11">
    <source>
        <dbReference type="ARBA" id="ARBA00022777"/>
    </source>
</evidence>
<feature type="active site" description="GMP-histidine intermediate" evidence="15">
    <location>
        <position position="59"/>
    </location>
</feature>
<feature type="binding site" evidence="16">
    <location>
        <position position="71"/>
    </location>
    <ligand>
        <name>GTP</name>
        <dbReference type="ChEBI" id="CHEBI:37565"/>
    </ligand>
</feature>
<evidence type="ECO:0000256" key="3">
    <source>
        <dbReference type="ARBA" id="ARBA00001522"/>
    </source>
</evidence>
<evidence type="ECO:0000256" key="6">
    <source>
        <dbReference type="ARBA" id="ARBA00005159"/>
    </source>
</evidence>
<dbReference type="PANTHER" id="PTHR34848">
    <property type="match status" value="1"/>
</dbReference>
<dbReference type="Pfam" id="PF02283">
    <property type="entry name" value="CobU"/>
    <property type="match status" value="1"/>
</dbReference>
<proteinExistence type="inferred from homology"/>
<comment type="catalytic activity">
    <reaction evidence="2 14">
        <text>adenosylcob(III)inamide phosphate + GTP + H(+) = adenosylcob(III)inamide-GDP + diphosphate</text>
        <dbReference type="Rhea" id="RHEA:22712"/>
        <dbReference type="ChEBI" id="CHEBI:15378"/>
        <dbReference type="ChEBI" id="CHEBI:33019"/>
        <dbReference type="ChEBI" id="CHEBI:37565"/>
        <dbReference type="ChEBI" id="CHEBI:58502"/>
        <dbReference type="ChEBI" id="CHEBI:60487"/>
        <dbReference type="EC" id="2.7.7.62"/>
    </reaction>
</comment>
<sequence>MPSETSHPAATGVTLILGGARSGKSAFGEGMIAASGLEPVYIATGQVHDEEMRARIDHHRARRGPEWTTVEEPDDLEGALARATGQERAVLVDCLTLWVTNLMMAEADIAARSARLCAALKDAKGPVVLISNEVGLGIVPDNRMAREFRDHAGRLHQDVAGVADTVYFVAAGLPLKMKG</sequence>
<comment type="catalytic activity">
    <reaction evidence="3">
        <text>adenosylcob(III)inamide + GTP = adenosylcob(III)inamide phosphate + GDP + H(+)</text>
        <dbReference type="Rhea" id="RHEA:15765"/>
        <dbReference type="ChEBI" id="CHEBI:2480"/>
        <dbReference type="ChEBI" id="CHEBI:15378"/>
        <dbReference type="ChEBI" id="CHEBI:37565"/>
        <dbReference type="ChEBI" id="CHEBI:58189"/>
        <dbReference type="ChEBI" id="CHEBI:58502"/>
        <dbReference type="EC" id="2.7.1.156"/>
    </reaction>
</comment>
<evidence type="ECO:0000256" key="4">
    <source>
        <dbReference type="ARBA" id="ARBA00003889"/>
    </source>
</evidence>
<dbReference type="GO" id="GO:0043752">
    <property type="term" value="F:adenosylcobinamide kinase activity"/>
    <property type="evidence" value="ECO:0007669"/>
    <property type="project" value="UniProtKB-EC"/>
</dbReference>
<protein>
    <recommendedName>
        <fullName evidence="14">Bifunctional adenosylcobalamin biosynthesis protein</fullName>
        <ecNumber evidence="14">2.7.1.156</ecNumber>
        <ecNumber evidence="14">2.7.7.62</ecNumber>
    </recommendedName>
</protein>
<evidence type="ECO:0000256" key="12">
    <source>
        <dbReference type="ARBA" id="ARBA00022840"/>
    </source>
</evidence>
<keyword evidence="13 14" id="KW-0342">GTP-binding</keyword>
<dbReference type="Proteomes" id="UP000509367">
    <property type="component" value="Chromosome"/>
</dbReference>
<dbReference type="GO" id="GO:0008820">
    <property type="term" value="F:cobinamide phosphate guanylyltransferase activity"/>
    <property type="evidence" value="ECO:0007669"/>
    <property type="project" value="UniProtKB-UniRule"/>
</dbReference>